<dbReference type="EMBL" id="BX908798">
    <property type="protein sequence ID" value="CAF23418.1"/>
    <property type="molecule type" value="Genomic_DNA"/>
</dbReference>
<feature type="signal peptide" evidence="1">
    <location>
        <begin position="1"/>
        <end position="21"/>
    </location>
</feature>
<dbReference type="HOGENOM" id="CLU_2667788_0_0_0"/>
<keyword evidence="3" id="KW-1185">Reference proteome</keyword>
<organism evidence="2 3">
    <name type="scientific">Protochlamydia amoebophila (strain UWE25)</name>
    <dbReference type="NCBI Taxonomy" id="264201"/>
    <lineage>
        <taxon>Bacteria</taxon>
        <taxon>Pseudomonadati</taxon>
        <taxon>Chlamydiota</taxon>
        <taxon>Chlamydiia</taxon>
        <taxon>Parachlamydiales</taxon>
        <taxon>Parachlamydiaceae</taxon>
        <taxon>Candidatus Protochlamydia</taxon>
    </lineage>
</organism>
<name>Q6MDD1_PARUW</name>
<dbReference type="AlphaFoldDB" id="Q6MDD1"/>
<evidence type="ECO:0000313" key="3">
    <source>
        <dbReference type="Proteomes" id="UP000000529"/>
    </source>
</evidence>
<evidence type="ECO:0000313" key="2">
    <source>
        <dbReference type="EMBL" id="CAF23418.1"/>
    </source>
</evidence>
<evidence type="ECO:0000256" key="1">
    <source>
        <dbReference type="SAM" id="SignalP"/>
    </source>
</evidence>
<feature type="chain" id="PRO_5004278072" evidence="1">
    <location>
        <begin position="22"/>
        <end position="75"/>
    </location>
</feature>
<protein>
    <submittedName>
        <fullName evidence="2">Uncharacterized protein</fullName>
    </submittedName>
</protein>
<sequence length="75" mass="8209">MLKKILCLMTLVAFNLVCAHASSTEPKETTNDAFANCRCKNKREKYSDSAGTSVVLNFDGETQFSGILLACKNCN</sequence>
<keyword evidence="1" id="KW-0732">Signal</keyword>
<proteinExistence type="predicted"/>
<accession>Q6MDD1</accession>
<gene>
    <name evidence="2" type="ORF">PC_RS03330</name>
</gene>
<dbReference type="RefSeq" id="WP_011175244.1">
    <property type="nucleotide sequence ID" value="NC_005861.2"/>
</dbReference>
<dbReference type="KEGG" id="pcu:PC_RS03330"/>
<dbReference type="Proteomes" id="UP000000529">
    <property type="component" value="Chromosome"/>
</dbReference>
<reference evidence="2 3" key="1">
    <citation type="journal article" date="2004" name="Science">
        <title>Illuminating the evolutionary history of chlamydiae.</title>
        <authorList>
            <person name="Horn M."/>
            <person name="Collingro A."/>
            <person name="Schmitz-Esser S."/>
            <person name="Beier C.L."/>
            <person name="Purkhold U."/>
            <person name="Fartmann B."/>
            <person name="Brandt P."/>
            <person name="Nyakatura G.J."/>
            <person name="Droege M."/>
            <person name="Frishman D."/>
            <person name="Rattei T."/>
            <person name="Mewes H."/>
            <person name="Wagner M."/>
        </authorList>
    </citation>
    <scope>NUCLEOTIDE SEQUENCE [LARGE SCALE GENOMIC DNA]</scope>
    <source>
        <strain evidence="2 3">UWE25</strain>
    </source>
</reference>